<dbReference type="HOGENOM" id="CLU_2925684_0_0_1"/>
<dbReference type="Proteomes" id="UP000017836">
    <property type="component" value="Unassembled WGS sequence"/>
</dbReference>
<reference evidence="2" key="1">
    <citation type="journal article" date="2013" name="Science">
        <title>The Amborella genome and the evolution of flowering plants.</title>
        <authorList>
            <consortium name="Amborella Genome Project"/>
        </authorList>
    </citation>
    <scope>NUCLEOTIDE SEQUENCE [LARGE SCALE GENOMIC DNA]</scope>
</reference>
<accession>W1PB08</accession>
<sequence>MSCNHRQVPSSSICLASPSGAPYASNLIMIHIHRNEQIHPVLRLDPTAPCTLPQPPLALRF</sequence>
<evidence type="ECO:0000313" key="2">
    <source>
        <dbReference type="Proteomes" id="UP000017836"/>
    </source>
</evidence>
<name>W1PB08_AMBTC</name>
<organism evidence="1 2">
    <name type="scientific">Amborella trichopoda</name>
    <dbReference type="NCBI Taxonomy" id="13333"/>
    <lineage>
        <taxon>Eukaryota</taxon>
        <taxon>Viridiplantae</taxon>
        <taxon>Streptophyta</taxon>
        <taxon>Embryophyta</taxon>
        <taxon>Tracheophyta</taxon>
        <taxon>Spermatophyta</taxon>
        <taxon>Magnoliopsida</taxon>
        <taxon>Amborellales</taxon>
        <taxon>Amborellaceae</taxon>
        <taxon>Amborella</taxon>
    </lineage>
</organism>
<protein>
    <submittedName>
        <fullName evidence="1">Uncharacterized protein</fullName>
    </submittedName>
</protein>
<dbReference type="Gramene" id="ERN04185">
    <property type="protein sequence ID" value="ERN04185"/>
    <property type="gene ID" value="AMTR_s00077p00108320"/>
</dbReference>
<evidence type="ECO:0000313" key="1">
    <source>
        <dbReference type="EMBL" id="ERN04185.1"/>
    </source>
</evidence>
<keyword evidence="2" id="KW-1185">Reference proteome</keyword>
<dbReference type="AlphaFoldDB" id="W1PB08"/>
<dbReference type="EMBL" id="KI394293">
    <property type="protein sequence ID" value="ERN04185.1"/>
    <property type="molecule type" value="Genomic_DNA"/>
</dbReference>
<proteinExistence type="predicted"/>
<gene>
    <name evidence="1" type="ORF">AMTR_s00077p00108320</name>
</gene>